<evidence type="ECO:0000256" key="6">
    <source>
        <dbReference type="ARBA" id="ARBA00022737"/>
    </source>
</evidence>
<dbReference type="Pfam" id="PF13831">
    <property type="entry name" value="PHD_2"/>
    <property type="match status" value="1"/>
</dbReference>
<evidence type="ECO:0000256" key="1">
    <source>
        <dbReference type="ARBA" id="ARBA00004123"/>
    </source>
</evidence>
<keyword evidence="11" id="KW-0804">Transcription</keyword>
<dbReference type="CDD" id="cd10518">
    <property type="entry name" value="SET_SETD1-like"/>
    <property type="match status" value="1"/>
</dbReference>
<keyword evidence="6" id="KW-0677">Repeat</keyword>
<organism evidence="19 20">
    <name type="scientific">Spirodela intermedia</name>
    <name type="common">Intermediate duckweed</name>
    <dbReference type="NCBI Taxonomy" id="51605"/>
    <lineage>
        <taxon>Eukaryota</taxon>
        <taxon>Viridiplantae</taxon>
        <taxon>Streptophyta</taxon>
        <taxon>Embryophyta</taxon>
        <taxon>Tracheophyta</taxon>
        <taxon>Spermatophyta</taxon>
        <taxon>Magnoliopsida</taxon>
        <taxon>Liliopsida</taxon>
        <taxon>Araceae</taxon>
        <taxon>Lemnoideae</taxon>
        <taxon>Spirodela</taxon>
    </lineage>
</organism>
<keyword evidence="12" id="KW-0539">Nucleus</keyword>
<dbReference type="InterPro" id="IPR011011">
    <property type="entry name" value="Znf_FYVE_PHD"/>
</dbReference>
<keyword evidence="20" id="KW-1185">Reference proteome</keyword>
<keyword evidence="2" id="KW-0489">Methyltransferase</keyword>
<accession>A0A7I8LFM8</accession>
<feature type="region of interest" description="Disordered" evidence="14">
    <location>
        <begin position="1245"/>
        <end position="1305"/>
    </location>
</feature>
<dbReference type="InterPro" id="IPR001214">
    <property type="entry name" value="SET_dom"/>
</dbReference>
<feature type="domain" description="PHD-type" evidence="15">
    <location>
        <begin position="1619"/>
        <end position="1669"/>
    </location>
</feature>
<protein>
    <submittedName>
        <fullName evidence="19">Uncharacterized protein</fullName>
    </submittedName>
</protein>
<dbReference type="PROSITE" id="PS51805">
    <property type="entry name" value="EPHD"/>
    <property type="match status" value="1"/>
</dbReference>
<keyword evidence="4" id="KW-0949">S-adenosyl-L-methionine</keyword>
<feature type="compositionally biased region" description="Low complexity" evidence="14">
    <location>
        <begin position="1379"/>
        <end position="1390"/>
    </location>
</feature>
<proteinExistence type="predicted"/>
<dbReference type="Pfam" id="PF16135">
    <property type="entry name" value="TDBD"/>
    <property type="match status" value="1"/>
</dbReference>
<dbReference type="PROSITE" id="PS50868">
    <property type="entry name" value="POST_SET"/>
    <property type="match status" value="1"/>
</dbReference>
<dbReference type="InterPro" id="IPR003616">
    <property type="entry name" value="Post-SET_dom"/>
</dbReference>
<evidence type="ECO:0000256" key="13">
    <source>
        <dbReference type="PROSITE-ProRule" id="PRU00146"/>
    </source>
</evidence>
<dbReference type="GO" id="GO:0032259">
    <property type="term" value="P:methylation"/>
    <property type="evidence" value="ECO:0007669"/>
    <property type="project" value="UniProtKB-KW"/>
</dbReference>
<sequence>MDDLWQMKCCPAWTPPGSMSPARPSVAPLLAPPPPMVAAPHALPPASGDQMDVNRHHKFYPFTSREGNVENRSFIQEPTDFSSLNSVSSASSKTDMGNSFRALLSWPPSPMPYVYPHLPKSEASLSISKLPAYNVGSVAGDMDCSILAPYLTAPSDYHGYDIMGNDIESSSQRPSSLTACSYPLSMCNDLQGFGSQFPSFSAGKPIRLQAHQDSQRGFAVSSSNSRNGIQLQTLNVFSTQTKEMDPKTSISCHASSFIRGCPRVFCQGKVGELFVSDNGLLGVYCLCHSLRMSVAKFCEHSGSYAVNPGDAVTLENGETVAQWRRLFFLNLGVRVPDDASGWDWANGVNTSGCLVRSKANTFPNSKNTATFQLQEPFDEVRRPDGQSNGHRSYYPHEESSVWEKFPGSFENTKHRDSREDAHKNFTGSTHGVSSGLANEHMLKEAKESGQFLSRSILSSTSTTGKQNRRNKLISNSASVIAGNASTLCPNGDPVKSFGGDFNENGTSNPRSYHFVDRDSTPSSIELRLGQPSQQNHCFTMSATLSPQQSLGEPGPQTQPIHSITQGCKLNITLFLSHLVYLKSRVLQKSIQKVSCMPPEFSTSSGAILHHTRGYADTAHVPEQEIVKSGVDCNPVIPFLLSHFSTSEEKLKSQTMDNINCKSENFRPNPVDFNPLSAKCSIINFSRNVSSEPEIKSNMKIPEISNQMERGKELRVSPEDRFYITKPWTTAQSKLMKDHRVSDESSDVTSYDSASLYDRQNNGYFCRSVTRVPGDPEPGHPSELGQASFGANTDDNQDDIVLWYKSARAASLSTSPKRSLFSSNTAYASTPLSSLSNKINIDTVQHSSGDKTRLSMMKHAVDLPKQASLPASREMNSQQVLLCPSTMGIMRNTAKGELAASEDFRHGPNLGTKQGTSRVAFRSLHSCCKCSSRDVAESLCGRTGNNRICHQTGCIQDVSLYSSETHVKSPICHVYNNEEQSISRLYKTDIKITDWAEDRTPSQKEGSSIRSKCLKGRHVFKRGSLSNSFKEFNVCGKGHRLLTPAYDINHLTQDGKRIALDQCDGSRPVVNDDCQSPHGTDVRCNGIVDSDVITTTPHPAKVFPTAGSINNQHTCSVDKDFDLNGCEAVSSKEQKLSNGYSRCSAHVVTDVSVEDNNLDSSTSGTGDARSQLGLVFDEGSVVEKCGSSDDVLENTKWNFSVMVKSNVEHLRGSKYGSYNSVRNPTYVNAHHLTDFRDKVDIREKPMPRKKRNQSHSECTRVNSRWAMKESNKHAEPDRKNCKADRKKKATKWKRLDDSFPASGPVNQVSASSDIYLELKSPSEGKELPAHLRNVSPRIRSKSNKTSGFKHNSSALPADFSTKAFDRKHITCIGVQMEPEGSGSSNGTSKSSAGRKRKRNFAPDDKEEINAQDSSPEQTALPKYKPFGRKACSIDGMCRQDRLLRPVVRGNSGIICNGNMPGKSKPVKIVSLTSVLKIAKRCTINQNAKENASSIGVENAECFSLKVESHELSVAGRGRDTGDVEIFGSKFNVKVKPRSKETRKRKLSEITGYSNDEGYTSCQCHQRKKKKRPISGCSHLDGPSAGINYQDRQDPIDFCPANSRKLADKRHRCQQSLNDLDAFCCVCGSSKKDDANSLLECSNCLIIVHQACYGIKTVPKGRWSCRPCRRNSTNIACVLCGYEGGAMTRAVRNRSIVKSLLKTWKDETGYKPLKPARLLADSDVPSKPFSEGDHDIVIKKIPKTFQVHNSVTAGARDPTITQWVHVVCGLWTPGTRCPNVATMSAFDVSGVLVSTRRMVCSICNRPGGSSIKCRVMDCSVYFHPWCAHQKGLLQSETEGIDNESVGFYGRCLLHAMHYNYHPDGIPMDAGMESPSVKEFSCARTESYKGREREHRFIGALRKPPNDSGRCNVPQEQLNAWLHINGQKSCQRNPQKPVSTETEYDCRKEYARYRKVKGWKQLVVYKSRIHALGLYTSQFIPRGAMVVEYVGEIVGLRVADKREIEYQSGKKLQYKSACYFFRIDKESIIDATRKGGIARFVNHSCLPNCVAKVITVRNEKKVVFFAERDIKSGEEITYDYHFNHEEEGKKIPCFCSSKNCRRYLN</sequence>
<feature type="domain" description="PHD-type" evidence="18">
    <location>
        <begin position="1720"/>
        <end position="1853"/>
    </location>
</feature>
<dbReference type="EMBL" id="LR746277">
    <property type="protein sequence ID" value="CAA7408044.1"/>
    <property type="molecule type" value="Genomic_DNA"/>
</dbReference>
<evidence type="ECO:0000259" key="15">
    <source>
        <dbReference type="PROSITE" id="PS50016"/>
    </source>
</evidence>
<keyword evidence="9" id="KW-0156">Chromatin regulator</keyword>
<feature type="compositionally biased region" description="Basic and acidic residues" evidence="14">
    <location>
        <begin position="1265"/>
        <end position="1282"/>
    </location>
</feature>
<comment type="subcellular location">
    <subcellularLocation>
        <location evidence="1">Nucleus</location>
    </subcellularLocation>
</comment>
<feature type="region of interest" description="Disordered" evidence="14">
    <location>
        <begin position="1325"/>
        <end position="1354"/>
    </location>
</feature>
<evidence type="ECO:0000256" key="3">
    <source>
        <dbReference type="ARBA" id="ARBA00022679"/>
    </source>
</evidence>
<evidence type="ECO:0000256" key="8">
    <source>
        <dbReference type="ARBA" id="ARBA00022833"/>
    </source>
</evidence>
<evidence type="ECO:0000256" key="11">
    <source>
        <dbReference type="ARBA" id="ARBA00023163"/>
    </source>
</evidence>
<keyword evidence="3" id="KW-0808">Transferase</keyword>
<evidence type="ECO:0000256" key="12">
    <source>
        <dbReference type="ARBA" id="ARBA00023242"/>
    </source>
</evidence>
<dbReference type="Pfam" id="PF00856">
    <property type="entry name" value="SET"/>
    <property type="match status" value="1"/>
</dbReference>
<feature type="region of interest" description="Disordered" evidence="14">
    <location>
        <begin position="771"/>
        <end position="790"/>
    </location>
</feature>
<feature type="compositionally biased region" description="Basic and acidic residues" evidence="14">
    <location>
        <begin position="411"/>
        <end position="423"/>
    </location>
</feature>
<evidence type="ECO:0000256" key="7">
    <source>
        <dbReference type="ARBA" id="ARBA00022771"/>
    </source>
</evidence>
<dbReference type="GO" id="GO:0045893">
    <property type="term" value="P:positive regulation of DNA-templated transcription"/>
    <property type="evidence" value="ECO:0007669"/>
    <property type="project" value="TreeGrafter"/>
</dbReference>
<dbReference type="CDD" id="cd15492">
    <property type="entry name" value="PHD_BRPF_JADE_like"/>
    <property type="match status" value="1"/>
</dbReference>
<evidence type="ECO:0000259" key="17">
    <source>
        <dbReference type="PROSITE" id="PS50868"/>
    </source>
</evidence>
<keyword evidence="10" id="KW-0805">Transcription regulation</keyword>
<dbReference type="PANTHER" id="PTHR45838:SF4">
    <property type="entry name" value="HISTONE-LYSINE N-METHYLTRANSFERASE TRITHORAX"/>
    <property type="match status" value="1"/>
</dbReference>
<dbReference type="InterPro" id="IPR019787">
    <property type="entry name" value="Znf_PHD-finger"/>
</dbReference>
<dbReference type="SMART" id="SM00249">
    <property type="entry name" value="PHD"/>
    <property type="match status" value="2"/>
</dbReference>
<keyword evidence="7 13" id="KW-0863">Zinc-finger</keyword>
<dbReference type="SMART" id="SM00317">
    <property type="entry name" value="SET"/>
    <property type="match status" value="1"/>
</dbReference>
<dbReference type="InterPro" id="IPR032308">
    <property type="entry name" value="TDBD"/>
</dbReference>
<dbReference type="Gene3D" id="3.30.40.10">
    <property type="entry name" value="Zinc/RING finger domain, C3HC4 (zinc finger)"/>
    <property type="match status" value="2"/>
</dbReference>
<dbReference type="CDD" id="cd15571">
    <property type="entry name" value="ePHD"/>
    <property type="match status" value="1"/>
</dbReference>
<dbReference type="PROSITE" id="PS50280">
    <property type="entry name" value="SET"/>
    <property type="match status" value="1"/>
</dbReference>
<dbReference type="SUPFAM" id="SSF57903">
    <property type="entry name" value="FYVE/PHD zinc finger"/>
    <property type="match status" value="1"/>
</dbReference>
<feature type="domain" description="Post-SET" evidence="17">
    <location>
        <begin position="2086"/>
        <end position="2102"/>
    </location>
</feature>
<evidence type="ECO:0000259" key="16">
    <source>
        <dbReference type="PROSITE" id="PS50280"/>
    </source>
</evidence>
<dbReference type="SMART" id="SM00508">
    <property type="entry name" value="PostSET"/>
    <property type="match status" value="1"/>
</dbReference>
<dbReference type="Gene3D" id="2.170.270.10">
    <property type="entry name" value="SET domain"/>
    <property type="match status" value="1"/>
</dbReference>
<evidence type="ECO:0000259" key="18">
    <source>
        <dbReference type="PROSITE" id="PS51805"/>
    </source>
</evidence>
<evidence type="ECO:0000256" key="14">
    <source>
        <dbReference type="SAM" id="MobiDB-lite"/>
    </source>
</evidence>
<feature type="region of interest" description="Disordered" evidence="14">
    <location>
        <begin position="1373"/>
        <end position="1420"/>
    </location>
</feature>
<evidence type="ECO:0000313" key="20">
    <source>
        <dbReference type="Proteomes" id="UP000663760"/>
    </source>
</evidence>
<dbReference type="OrthoDB" id="308383at2759"/>
<feature type="domain" description="SET" evidence="16">
    <location>
        <begin position="1957"/>
        <end position="2078"/>
    </location>
</feature>
<evidence type="ECO:0000256" key="5">
    <source>
        <dbReference type="ARBA" id="ARBA00022723"/>
    </source>
</evidence>
<feature type="compositionally biased region" description="Polar residues" evidence="14">
    <location>
        <begin position="1342"/>
        <end position="1353"/>
    </location>
</feature>
<dbReference type="InterPro" id="IPR034732">
    <property type="entry name" value="EPHD"/>
</dbReference>
<evidence type="ECO:0000256" key="4">
    <source>
        <dbReference type="ARBA" id="ARBA00022691"/>
    </source>
</evidence>
<dbReference type="InterPro" id="IPR046341">
    <property type="entry name" value="SET_dom_sf"/>
</dbReference>
<dbReference type="GO" id="GO:0042800">
    <property type="term" value="F:histone H3K4 methyltransferase activity"/>
    <property type="evidence" value="ECO:0007669"/>
    <property type="project" value="TreeGrafter"/>
</dbReference>
<dbReference type="GO" id="GO:0008270">
    <property type="term" value="F:zinc ion binding"/>
    <property type="evidence" value="ECO:0007669"/>
    <property type="project" value="UniProtKB-KW"/>
</dbReference>
<dbReference type="PANTHER" id="PTHR45838">
    <property type="entry name" value="HISTONE-LYSINE-N-METHYLTRANSFERASE 2 KMT2 FAMILY MEMBER"/>
    <property type="match status" value="1"/>
</dbReference>
<dbReference type="InterPro" id="IPR013083">
    <property type="entry name" value="Znf_RING/FYVE/PHD"/>
</dbReference>
<dbReference type="Proteomes" id="UP000663760">
    <property type="component" value="Chromosome 14"/>
</dbReference>
<name>A0A7I8LFM8_SPIIN</name>
<reference evidence="19" key="1">
    <citation type="submission" date="2020-02" db="EMBL/GenBank/DDBJ databases">
        <authorList>
            <person name="Scholz U."/>
            <person name="Mascher M."/>
            <person name="Fiebig A."/>
        </authorList>
    </citation>
    <scope>NUCLEOTIDE SEQUENCE</scope>
</reference>
<keyword evidence="8" id="KW-0862">Zinc</keyword>
<dbReference type="Pfam" id="PF13832">
    <property type="entry name" value="zf-HC5HC2H_2"/>
    <property type="match status" value="1"/>
</dbReference>
<feature type="compositionally biased region" description="Polar residues" evidence="14">
    <location>
        <begin position="425"/>
        <end position="434"/>
    </location>
</feature>
<feature type="region of interest" description="Disordered" evidence="14">
    <location>
        <begin position="410"/>
        <end position="434"/>
    </location>
</feature>
<dbReference type="SUPFAM" id="SSF82199">
    <property type="entry name" value="SET domain"/>
    <property type="match status" value="1"/>
</dbReference>
<evidence type="ECO:0000313" key="19">
    <source>
        <dbReference type="EMBL" id="CAA7408044.1"/>
    </source>
</evidence>
<dbReference type="InterPro" id="IPR001965">
    <property type="entry name" value="Znf_PHD"/>
</dbReference>
<dbReference type="PROSITE" id="PS50016">
    <property type="entry name" value="ZF_PHD_2"/>
    <property type="match status" value="1"/>
</dbReference>
<evidence type="ECO:0000256" key="9">
    <source>
        <dbReference type="ARBA" id="ARBA00022853"/>
    </source>
</evidence>
<dbReference type="GO" id="GO:0035097">
    <property type="term" value="C:histone methyltransferase complex"/>
    <property type="evidence" value="ECO:0007669"/>
    <property type="project" value="TreeGrafter"/>
</dbReference>
<keyword evidence="5" id="KW-0479">Metal-binding</keyword>
<evidence type="ECO:0000256" key="10">
    <source>
        <dbReference type="ARBA" id="ARBA00023015"/>
    </source>
</evidence>
<evidence type="ECO:0000256" key="2">
    <source>
        <dbReference type="ARBA" id="ARBA00022603"/>
    </source>
</evidence>
<gene>
    <name evidence="19" type="ORF">SI8410_14018722</name>
</gene>